<feature type="compositionally biased region" description="Polar residues" evidence="1">
    <location>
        <begin position="27"/>
        <end position="38"/>
    </location>
</feature>
<evidence type="ECO:0000313" key="2">
    <source>
        <dbReference type="EMBL" id="RST59658.1"/>
    </source>
</evidence>
<dbReference type="Pfam" id="PF14153">
    <property type="entry name" value="Spore_coat_CotO"/>
    <property type="match status" value="1"/>
</dbReference>
<gene>
    <name evidence="2" type="ORF">D5F11_011170</name>
</gene>
<dbReference type="InterPro" id="IPR025439">
    <property type="entry name" value="Spore_coat_CotO"/>
</dbReference>
<dbReference type="Proteomes" id="UP000287296">
    <property type="component" value="Unassembled WGS sequence"/>
</dbReference>
<protein>
    <recommendedName>
        <fullName evidence="4">Spore coat protein CotO</fullName>
    </recommendedName>
</protein>
<dbReference type="OrthoDB" id="2934971at2"/>
<dbReference type="EMBL" id="QYTW02000009">
    <property type="protein sequence ID" value="RST59658.1"/>
    <property type="molecule type" value="Genomic_DNA"/>
</dbReference>
<accession>A0A429X890</accession>
<feature type="region of interest" description="Disordered" evidence="1">
    <location>
        <begin position="1"/>
        <end position="38"/>
    </location>
</feature>
<organism evidence="2 3">
    <name type="scientific">Siminovitchia terrae</name>
    <name type="common">Bacillus terrae</name>
    <dbReference type="NCBI Taxonomy" id="1914933"/>
    <lineage>
        <taxon>Bacteria</taxon>
        <taxon>Bacillati</taxon>
        <taxon>Bacillota</taxon>
        <taxon>Bacilli</taxon>
        <taxon>Bacillales</taxon>
        <taxon>Bacillaceae</taxon>
        <taxon>Siminovitchia</taxon>
    </lineage>
</organism>
<reference evidence="2 3" key="1">
    <citation type="submission" date="2018-12" db="EMBL/GenBank/DDBJ databases">
        <authorList>
            <person name="Sun L."/>
            <person name="Chen Z."/>
        </authorList>
    </citation>
    <scope>NUCLEOTIDE SEQUENCE [LARGE SCALE GENOMIC DNA]</scope>
    <source>
        <strain evidence="2 3">LMG 29736</strain>
    </source>
</reference>
<evidence type="ECO:0008006" key="4">
    <source>
        <dbReference type="Google" id="ProtNLM"/>
    </source>
</evidence>
<name>A0A429X890_SIMTE</name>
<comment type="caution">
    <text evidence="2">The sequence shown here is derived from an EMBL/GenBank/DDBJ whole genome shotgun (WGS) entry which is preliminary data.</text>
</comment>
<evidence type="ECO:0000256" key="1">
    <source>
        <dbReference type="SAM" id="MobiDB-lite"/>
    </source>
</evidence>
<sequence length="190" mass="21602">MKKKDESKSLKPILYISQPNLKEPNHRMQSQYTSNADQLSNLNSSDAIVAAGKTKTTKRSISYFEEEEFIFEEKKNAQEKQVEEKQVEEKQPQKQIPVSAADYFRFHAQNNSPVKGRLNPVKSFTSMTIEEKLQHLSSKPQFYSCTFSTLDKGVTGKLHAGDQNQIVVKTDSGEFITINKKELTGIRINA</sequence>
<proteinExistence type="predicted"/>
<evidence type="ECO:0000313" key="3">
    <source>
        <dbReference type="Proteomes" id="UP000287296"/>
    </source>
</evidence>
<dbReference type="RefSeq" id="WP_120116472.1">
    <property type="nucleotide sequence ID" value="NZ_QYTW02000009.1"/>
</dbReference>
<dbReference type="AlphaFoldDB" id="A0A429X890"/>